<dbReference type="PANTHER" id="PTHR24123:SF33">
    <property type="entry name" value="PROTEIN HOS4"/>
    <property type="match status" value="1"/>
</dbReference>
<dbReference type="PROSITE" id="PS50297">
    <property type="entry name" value="ANK_REP_REGION"/>
    <property type="match status" value="2"/>
</dbReference>
<feature type="compositionally biased region" description="Polar residues" evidence="4">
    <location>
        <begin position="568"/>
        <end position="592"/>
    </location>
</feature>
<organism evidence="6 7">
    <name type="scientific">Periplaneta americana</name>
    <name type="common">American cockroach</name>
    <name type="synonym">Blatta americana</name>
    <dbReference type="NCBI Taxonomy" id="6978"/>
    <lineage>
        <taxon>Eukaryota</taxon>
        <taxon>Metazoa</taxon>
        <taxon>Ecdysozoa</taxon>
        <taxon>Arthropoda</taxon>
        <taxon>Hexapoda</taxon>
        <taxon>Insecta</taxon>
        <taxon>Pterygota</taxon>
        <taxon>Neoptera</taxon>
        <taxon>Polyneoptera</taxon>
        <taxon>Dictyoptera</taxon>
        <taxon>Blattodea</taxon>
        <taxon>Blattoidea</taxon>
        <taxon>Blattidae</taxon>
        <taxon>Blattinae</taxon>
        <taxon>Periplaneta</taxon>
    </lineage>
</organism>
<feature type="repeat" description="ANK" evidence="3">
    <location>
        <begin position="251"/>
        <end position="283"/>
    </location>
</feature>
<proteinExistence type="predicted"/>
<evidence type="ECO:0000256" key="3">
    <source>
        <dbReference type="PROSITE-ProRule" id="PRU00023"/>
    </source>
</evidence>
<feature type="transmembrane region" description="Helical" evidence="5">
    <location>
        <begin position="787"/>
        <end position="812"/>
    </location>
</feature>
<dbReference type="Proteomes" id="UP001148838">
    <property type="component" value="Unassembled WGS sequence"/>
</dbReference>
<keyword evidence="7" id="KW-1185">Reference proteome</keyword>
<dbReference type="SMART" id="SM00248">
    <property type="entry name" value="ANK"/>
    <property type="match status" value="9"/>
</dbReference>
<evidence type="ECO:0000256" key="5">
    <source>
        <dbReference type="SAM" id="Phobius"/>
    </source>
</evidence>
<evidence type="ECO:0000313" key="7">
    <source>
        <dbReference type="Proteomes" id="UP001148838"/>
    </source>
</evidence>
<reference evidence="6 7" key="1">
    <citation type="journal article" date="2022" name="Allergy">
        <title>Genome assembly and annotation of Periplaneta americana reveal a comprehensive cockroach allergen profile.</title>
        <authorList>
            <person name="Wang L."/>
            <person name="Xiong Q."/>
            <person name="Saelim N."/>
            <person name="Wang L."/>
            <person name="Nong W."/>
            <person name="Wan A.T."/>
            <person name="Shi M."/>
            <person name="Liu X."/>
            <person name="Cao Q."/>
            <person name="Hui J.H.L."/>
            <person name="Sookrung N."/>
            <person name="Leung T.F."/>
            <person name="Tungtrongchitr A."/>
            <person name="Tsui S.K.W."/>
        </authorList>
    </citation>
    <scope>NUCLEOTIDE SEQUENCE [LARGE SCALE GENOMIC DNA]</scope>
    <source>
        <strain evidence="6">PWHHKU_190912</strain>
    </source>
</reference>
<dbReference type="InterPro" id="IPR036770">
    <property type="entry name" value="Ankyrin_rpt-contain_sf"/>
</dbReference>
<evidence type="ECO:0000256" key="4">
    <source>
        <dbReference type="SAM" id="MobiDB-lite"/>
    </source>
</evidence>
<dbReference type="InterPro" id="IPR002110">
    <property type="entry name" value="Ankyrin_rpt"/>
</dbReference>
<keyword evidence="1" id="KW-0677">Repeat</keyword>
<feature type="non-terminal residue" evidence="6">
    <location>
        <position position="1"/>
    </location>
</feature>
<dbReference type="SUPFAM" id="SSF48403">
    <property type="entry name" value="Ankyrin repeat"/>
    <property type="match status" value="2"/>
</dbReference>
<dbReference type="InterPro" id="IPR051165">
    <property type="entry name" value="Multifunctional_ANK_Repeat"/>
</dbReference>
<dbReference type="PANTHER" id="PTHR24123">
    <property type="entry name" value="ANKYRIN REPEAT-CONTAINING"/>
    <property type="match status" value="1"/>
</dbReference>
<dbReference type="Pfam" id="PF12796">
    <property type="entry name" value="Ank_2"/>
    <property type="match status" value="2"/>
</dbReference>
<name>A0ABQ8SB50_PERAM</name>
<feature type="repeat" description="ANK" evidence="3">
    <location>
        <begin position="455"/>
        <end position="487"/>
    </location>
</feature>
<evidence type="ECO:0000313" key="6">
    <source>
        <dbReference type="EMBL" id="KAJ4430896.1"/>
    </source>
</evidence>
<gene>
    <name evidence="6" type="ORF">ANN_19487</name>
</gene>
<evidence type="ECO:0000256" key="1">
    <source>
        <dbReference type="ARBA" id="ARBA00022737"/>
    </source>
</evidence>
<keyword evidence="5" id="KW-1133">Transmembrane helix</keyword>
<dbReference type="EMBL" id="JAJSOF020000031">
    <property type="protein sequence ID" value="KAJ4430896.1"/>
    <property type="molecule type" value="Genomic_DNA"/>
</dbReference>
<keyword evidence="2 3" id="KW-0040">ANK repeat</keyword>
<keyword evidence="5" id="KW-0812">Transmembrane</keyword>
<keyword evidence="5" id="KW-0472">Membrane</keyword>
<sequence>YVCRNPGRGRFLKELLSSRKVKPNINEIHPEPIHWACKSANVEALHILLKDKRTKINATDKNGRTALHYTAKESKDAKDDEMKNRYIQCVKMLMERCDCLINLQNSKGYTAIYEAAHYGCKEIVEAMLKFGGRSLELDIPHESSAKTARQLIKEKYPDIELPLSLPKTVDMKFGLHKQLIKALQKQDLERFSNILNSFNDNGYSQIDPNYWCPTPHSATFLEIAIKDTNNERFVEALLKAGADPNIVNPVTRKTCLHLAVENGNVKVVDMLLNTARNISVNIQCKNENTALGIAVKNNNKEIVESILNYAKKEEISINENDLQLVRSTYPDLVAKLKLDAAGSKERNIQSKLFQHLYENETNKFLHTYENELSKDDQSVTYNNGILTLLQLAVKENFPDVVKFLLEKGIDPNDITKKGNESPPLIIATHCQNYEILKIFLKSSNSKFNINVKDAKRNTALHFAARNYDLHAVSELLRAGADVNIKNVYDKLPLTGKVIEGLLNKCVISDGHPSNEEFKIIFKFDFLLSLKKETVIIPQLTQPTERHANAGSEIENFEDAPLMFEENEQNSNGTSDVSRTEQNVKSSSSQTSLVEPGGSTGRTEGEEGVAASGLHHSPGVVIDMDGENDSEQNSKVKSNISRTEQNVKSSSSQTSLVEPGGSTERTEEEKENAASVVYHSRSVSVNTDKENGTARNEVEIRLSNSNRSQPMGNAINCKNPASLHNAQHQTQIIPETELLFRFFYILFHKENTGEYNFFTYPWATITKAIVMMSGEFNSDDFTDSNDKLFFGPLCMIVFLMSLFFSSMVLFNLLTGLAVSDTKAIADNAKQLSLESQLHLIYGVEKIIMDCYEFVDKCCTGRIFQNLVTFHEKLLEDVMVFSVTCFKDH</sequence>
<accession>A0ABQ8SB50</accession>
<protein>
    <submittedName>
        <fullName evidence="6">Uncharacterized protein</fullName>
    </submittedName>
</protein>
<dbReference type="Gene3D" id="1.25.40.20">
    <property type="entry name" value="Ankyrin repeat-containing domain"/>
    <property type="match status" value="3"/>
</dbReference>
<dbReference type="Pfam" id="PF13637">
    <property type="entry name" value="Ank_4"/>
    <property type="match status" value="1"/>
</dbReference>
<feature type="compositionally biased region" description="Polar residues" evidence="4">
    <location>
        <begin position="630"/>
        <end position="655"/>
    </location>
</feature>
<feature type="region of interest" description="Disordered" evidence="4">
    <location>
        <begin position="566"/>
        <end position="674"/>
    </location>
</feature>
<comment type="caution">
    <text evidence="6">The sequence shown here is derived from an EMBL/GenBank/DDBJ whole genome shotgun (WGS) entry which is preliminary data.</text>
</comment>
<feature type="repeat" description="ANK" evidence="3">
    <location>
        <begin position="216"/>
        <end position="249"/>
    </location>
</feature>
<feature type="non-terminal residue" evidence="6">
    <location>
        <position position="887"/>
    </location>
</feature>
<evidence type="ECO:0000256" key="2">
    <source>
        <dbReference type="ARBA" id="ARBA00023043"/>
    </source>
</evidence>
<dbReference type="PROSITE" id="PS50088">
    <property type="entry name" value="ANK_REPEAT"/>
    <property type="match status" value="3"/>
</dbReference>